<dbReference type="InterPro" id="IPR036633">
    <property type="entry name" value="Prn/Lys/Arg_de-COase_C_sf"/>
</dbReference>
<keyword evidence="5 8" id="KW-0456">Lyase</keyword>
<dbReference type="SUPFAM" id="SSF55904">
    <property type="entry name" value="Ornithine decarboxylase C-terminal domain"/>
    <property type="match status" value="1"/>
</dbReference>
<organism evidence="8 9">
    <name type="scientific">Microbacterium thalassium</name>
    <dbReference type="NCBI Taxonomy" id="362649"/>
    <lineage>
        <taxon>Bacteria</taxon>
        <taxon>Bacillati</taxon>
        <taxon>Actinomycetota</taxon>
        <taxon>Actinomycetes</taxon>
        <taxon>Micrococcales</taxon>
        <taxon>Microbacteriaceae</taxon>
        <taxon>Microbacterium</taxon>
    </lineage>
</organism>
<protein>
    <submittedName>
        <fullName evidence="8">Lysine decarboxylase</fullName>
        <ecNumber evidence="8">4.1.1.18</ecNumber>
    </submittedName>
</protein>
<gene>
    <name evidence="8" type="ORF">HD594_000034</name>
</gene>
<dbReference type="InterPro" id="IPR052357">
    <property type="entry name" value="Orn_Lys_Arg_decarboxylase-I"/>
</dbReference>
<evidence type="ECO:0000256" key="2">
    <source>
        <dbReference type="ARBA" id="ARBA00010671"/>
    </source>
</evidence>
<proteinExistence type="inferred from homology"/>
<sequence length="487" mass="50215">MDVHDPRGLASEAPLLAGWIDFVAGVDTGELTPFTIPGHKHRADLVGDVVRGDVPLFAGLDSMKQAGGRLRDAERRAARAWGVDWCRLSVGGATHANQAAVLALGAPGQPVVVSRTLHRSVLLGLVHAGLDPVWVRPEIDPATGLPGGVPPEAVAAALANHPDACGVLIGDPSYIGTRSDTAAIAEVAHSAGVPLVVDAAWAAVFGFSTRVPSHALDLGADILVTSAHKTLPAWSQGAIIAARTSRDGGLVDPDRLERAFEAGNTTSPAGAILASIDASRALLERDGEELVGGLVDLVAHARQTLSAVPGIRILETNDAFEVDPTKLVVLLAGTGAHGHEVEADLLADGIALEMADRDLLVPIVTLADDAGTVDRLLDALARSIERRRGAPRAQHGSAAWSVEPQTAASPRTAFFAEAETVAAADAVGRVSAELIAPYPPGVPVIAPGERVTAAALRVLGDTLADGGRIAYAADPSLRTIQVLTDRS</sequence>
<dbReference type="GO" id="GO:0008923">
    <property type="term" value="F:lysine decarboxylase activity"/>
    <property type="evidence" value="ECO:0007669"/>
    <property type="project" value="UniProtKB-EC"/>
</dbReference>
<dbReference type="Pfam" id="PF03711">
    <property type="entry name" value="OKR_DC_1_C"/>
    <property type="match status" value="1"/>
</dbReference>
<dbReference type="PANTHER" id="PTHR43277:SF4">
    <property type="entry name" value="ARGININE DECARBOXYLASE"/>
    <property type="match status" value="1"/>
</dbReference>
<dbReference type="PANTHER" id="PTHR43277">
    <property type="entry name" value="ARGININE DECARBOXYLASE"/>
    <property type="match status" value="1"/>
</dbReference>
<dbReference type="EC" id="4.1.1.18" evidence="8"/>
<dbReference type="Proteomes" id="UP000537775">
    <property type="component" value="Unassembled WGS sequence"/>
</dbReference>
<dbReference type="EMBL" id="JACHML010000001">
    <property type="protein sequence ID" value="MBB6389721.1"/>
    <property type="molecule type" value="Genomic_DNA"/>
</dbReference>
<dbReference type="InterPro" id="IPR000310">
    <property type="entry name" value="Orn/Lys/Arg_deCO2ase_major_dom"/>
</dbReference>
<comment type="similarity">
    <text evidence="2">Belongs to the Orn/Lys/Arg decarboxylase class-I family.</text>
</comment>
<comment type="cofactor">
    <cofactor evidence="1">
        <name>pyridoxal 5'-phosphate</name>
        <dbReference type="ChEBI" id="CHEBI:597326"/>
    </cofactor>
</comment>
<name>A0A7X0FLK4_9MICO</name>
<keyword evidence="9" id="KW-1185">Reference proteome</keyword>
<feature type="domain" description="Orn/Lys/Arg decarboxylase C-terminal" evidence="7">
    <location>
        <begin position="399"/>
        <end position="455"/>
    </location>
</feature>
<evidence type="ECO:0000256" key="1">
    <source>
        <dbReference type="ARBA" id="ARBA00001933"/>
    </source>
</evidence>
<comment type="caution">
    <text evidence="8">The sequence shown here is derived from an EMBL/GenBank/DDBJ whole genome shotgun (WGS) entry which is preliminary data.</text>
</comment>
<evidence type="ECO:0000259" key="6">
    <source>
        <dbReference type="Pfam" id="PF01276"/>
    </source>
</evidence>
<evidence type="ECO:0000256" key="3">
    <source>
        <dbReference type="ARBA" id="ARBA00022793"/>
    </source>
</evidence>
<keyword evidence="3" id="KW-0210">Decarboxylase</keyword>
<dbReference type="InterPro" id="IPR015424">
    <property type="entry name" value="PyrdxlP-dep_Trfase"/>
</dbReference>
<evidence type="ECO:0000259" key="7">
    <source>
        <dbReference type="Pfam" id="PF03711"/>
    </source>
</evidence>
<evidence type="ECO:0000313" key="9">
    <source>
        <dbReference type="Proteomes" id="UP000537775"/>
    </source>
</evidence>
<reference evidence="8 9" key="1">
    <citation type="submission" date="2020-08" db="EMBL/GenBank/DDBJ databases">
        <title>Sequencing the genomes of 1000 actinobacteria strains.</title>
        <authorList>
            <person name="Klenk H.-P."/>
        </authorList>
    </citation>
    <scope>NUCLEOTIDE SEQUENCE [LARGE SCALE GENOMIC DNA]</scope>
    <source>
        <strain evidence="8 9">DSM 12511</strain>
    </source>
</reference>
<evidence type="ECO:0000256" key="5">
    <source>
        <dbReference type="ARBA" id="ARBA00023239"/>
    </source>
</evidence>
<dbReference type="RefSeq" id="WP_221446514.1">
    <property type="nucleotide sequence ID" value="NZ_BAAAJR010000012.1"/>
</dbReference>
<feature type="domain" description="Orn/Lys/Arg decarboxylases family 1 pyridoxal-P attachment site" evidence="6">
    <location>
        <begin position="47"/>
        <end position="340"/>
    </location>
</feature>
<dbReference type="AlphaFoldDB" id="A0A7X0FLK4"/>
<dbReference type="SUPFAM" id="SSF53383">
    <property type="entry name" value="PLP-dependent transferases"/>
    <property type="match status" value="1"/>
</dbReference>
<dbReference type="Gene3D" id="3.90.100.10">
    <property type="entry name" value="Orn/Lys/Arg decarboxylase, C-terminal domain"/>
    <property type="match status" value="1"/>
</dbReference>
<dbReference type="InterPro" id="IPR015421">
    <property type="entry name" value="PyrdxlP-dep_Trfase_major"/>
</dbReference>
<keyword evidence="4" id="KW-0663">Pyridoxal phosphate</keyword>
<evidence type="ECO:0000313" key="8">
    <source>
        <dbReference type="EMBL" id="MBB6389721.1"/>
    </source>
</evidence>
<evidence type="ECO:0000256" key="4">
    <source>
        <dbReference type="ARBA" id="ARBA00022898"/>
    </source>
</evidence>
<dbReference type="Gene3D" id="3.40.640.10">
    <property type="entry name" value="Type I PLP-dependent aspartate aminotransferase-like (Major domain)"/>
    <property type="match status" value="1"/>
</dbReference>
<dbReference type="Pfam" id="PF01276">
    <property type="entry name" value="OKR_DC_1"/>
    <property type="match status" value="1"/>
</dbReference>
<accession>A0A7X0FLK4</accession>
<dbReference type="InterPro" id="IPR008286">
    <property type="entry name" value="Prn/Lys/Arg_de-COase_C"/>
</dbReference>